<dbReference type="InterPro" id="IPR007750">
    <property type="entry name" value="DUF674"/>
</dbReference>
<dbReference type="Proteomes" id="UP001141806">
    <property type="component" value="Unassembled WGS sequence"/>
</dbReference>
<keyword evidence="2" id="KW-1185">Reference proteome</keyword>
<dbReference type="OrthoDB" id="1277335at2759"/>
<proteinExistence type="predicted"/>
<accession>A0A9Q0KQS6</accession>
<name>A0A9Q0KQS6_9MAGN</name>
<protein>
    <submittedName>
        <fullName evidence="1">Uncharacterized protein</fullName>
    </submittedName>
</protein>
<dbReference type="PANTHER" id="PTHR33103">
    <property type="entry name" value="OS01G0153900 PROTEIN"/>
    <property type="match status" value="1"/>
</dbReference>
<gene>
    <name evidence="1" type="ORF">NE237_007730</name>
</gene>
<organism evidence="1 2">
    <name type="scientific">Protea cynaroides</name>
    <dbReference type="NCBI Taxonomy" id="273540"/>
    <lineage>
        <taxon>Eukaryota</taxon>
        <taxon>Viridiplantae</taxon>
        <taxon>Streptophyta</taxon>
        <taxon>Embryophyta</taxon>
        <taxon>Tracheophyta</taxon>
        <taxon>Spermatophyta</taxon>
        <taxon>Magnoliopsida</taxon>
        <taxon>Proteales</taxon>
        <taxon>Proteaceae</taxon>
        <taxon>Protea</taxon>
    </lineage>
</organism>
<comment type="caution">
    <text evidence="1">The sequence shown here is derived from an EMBL/GenBank/DDBJ whole genome shotgun (WGS) entry which is preliminary data.</text>
</comment>
<dbReference type="AlphaFoldDB" id="A0A9Q0KQS6"/>
<dbReference type="EMBL" id="JAMYWD010000004">
    <property type="protein sequence ID" value="KAJ4974556.1"/>
    <property type="molecule type" value="Genomic_DNA"/>
</dbReference>
<dbReference type="Pfam" id="PF05056">
    <property type="entry name" value="DUF674"/>
    <property type="match status" value="1"/>
</dbReference>
<dbReference type="PANTHER" id="PTHR33103:SF27">
    <property type="entry name" value="OS04G0594700 PROTEIN"/>
    <property type="match status" value="1"/>
</dbReference>
<evidence type="ECO:0000313" key="2">
    <source>
        <dbReference type="Proteomes" id="UP001141806"/>
    </source>
</evidence>
<sequence length="202" mass="22693">MLVILHGETGKEIGTNSFSELHESINNGYQGSQTTSLKLLIDEEHNKVVIAELTVIFLYEGVEKLEQQFLQICKSMLLHPKNPSEKEYRKLKLNIDDTEPPSTIFLGGWCGWYSSFKNARCSTCGETMDKDTSMEEDVVATSEGDGGVHVHGIAHVSNCYHDMLPKLGFKDMSSLQEITLSIGSEEVWISPCNDEFLPFNWL</sequence>
<reference evidence="1" key="1">
    <citation type="journal article" date="2023" name="Plant J.">
        <title>The genome of the king protea, Protea cynaroides.</title>
        <authorList>
            <person name="Chang J."/>
            <person name="Duong T.A."/>
            <person name="Schoeman C."/>
            <person name="Ma X."/>
            <person name="Roodt D."/>
            <person name="Barker N."/>
            <person name="Li Z."/>
            <person name="Van de Peer Y."/>
            <person name="Mizrachi E."/>
        </authorList>
    </citation>
    <scope>NUCLEOTIDE SEQUENCE</scope>
    <source>
        <tissue evidence="1">Young leaves</tissue>
    </source>
</reference>
<evidence type="ECO:0000313" key="1">
    <source>
        <dbReference type="EMBL" id="KAJ4974556.1"/>
    </source>
</evidence>